<dbReference type="CDD" id="cd12148">
    <property type="entry name" value="fungal_TF_MHR"/>
    <property type="match status" value="1"/>
</dbReference>
<dbReference type="InterPro" id="IPR052073">
    <property type="entry name" value="Amide_Lactam_Regulators"/>
</dbReference>
<sequence>MEIVWSSSQQPSRKRVSQDICYHGNSDLIKTPAKAAVPGVEELPTLNLDVEEPTEDPSPHEYSPEYVLERPVASQFSASQAAQEARNQSIWDHKYRQRPSPEITSSHYQKYLEQVGAFLKLPISTTNALLPIYNALLDDLIPIVDGSSVIRAHSNGQCSPYLVRAICLVICKARQAGPFLQIDDDGPILKAGEFASTLLSGLDAAIKADLEPDRIIRIQILSLMHLYNDEAGGVERASVYLSQAICEAWSISLHLRTPSKPDQDECDFLWWSLRNLDRLSKPITRSKPFMIDDTDIGLPRTRRRKDGYRSQVMSVALTLGDLMATATKAYKASYRATIDGCQEFPSFADVLGDITFANFHRSHKAYLEVWYHLAAMLSCRHSGPGSVQYNRRLLSADRILTIFTNEECGNLPPLPLLPYAMSMSTTVIYRAWRDVQRDLDITYRDLCRCCDVLDRLSEQWTNARGVAKLATDLRVTIKSRRTEPYLETRPSVDAATSSPKVAVSMQDHRSEAAPNSNELTDSDGQIIEDFWTDLERACVHFDTSFDDLLDYPVFGDSSWS</sequence>
<evidence type="ECO:0000313" key="7">
    <source>
        <dbReference type="Proteomes" id="UP001610446"/>
    </source>
</evidence>
<evidence type="ECO:0000256" key="5">
    <source>
        <dbReference type="SAM" id="MobiDB-lite"/>
    </source>
</evidence>
<dbReference type="PANTHER" id="PTHR47171:SF6">
    <property type="entry name" value="SPECIFIC TRANSCRIPTION FACTOR, PUTATIVE (AFU_ORTHOLOGUE AFUA_2G06130)-RELATED"/>
    <property type="match status" value="1"/>
</dbReference>
<organism evidence="6 7">
    <name type="scientific">Aspergillus pseudoustus</name>
    <dbReference type="NCBI Taxonomy" id="1810923"/>
    <lineage>
        <taxon>Eukaryota</taxon>
        <taxon>Fungi</taxon>
        <taxon>Dikarya</taxon>
        <taxon>Ascomycota</taxon>
        <taxon>Pezizomycotina</taxon>
        <taxon>Eurotiomycetes</taxon>
        <taxon>Eurotiomycetidae</taxon>
        <taxon>Eurotiales</taxon>
        <taxon>Aspergillaceae</taxon>
        <taxon>Aspergillus</taxon>
        <taxon>Aspergillus subgen. Nidulantes</taxon>
    </lineage>
</organism>
<keyword evidence="7" id="KW-1185">Reference proteome</keyword>
<evidence type="ECO:0000256" key="3">
    <source>
        <dbReference type="ARBA" id="ARBA00023125"/>
    </source>
</evidence>
<dbReference type="Proteomes" id="UP001610446">
    <property type="component" value="Unassembled WGS sequence"/>
</dbReference>
<keyword evidence="4" id="KW-0804">Transcription</keyword>
<keyword evidence="1" id="KW-0862">Zinc</keyword>
<name>A0ABR4KGX0_9EURO</name>
<dbReference type="PANTHER" id="PTHR47171">
    <property type="entry name" value="FARA-RELATED"/>
    <property type="match status" value="1"/>
</dbReference>
<keyword evidence="2" id="KW-0805">Transcription regulation</keyword>
<keyword evidence="3" id="KW-0238">DNA-binding</keyword>
<protein>
    <recommendedName>
        <fullName evidence="8">Transcription factor domain-containing protein</fullName>
    </recommendedName>
</protein>
<evidence type="ECO:0000256" key="1">
    <source>
        <dbReference type="ARBA" id="ARBA00022833"/>
    </source>
</evidence>
<comment type="caution">
    <text evidence="6">The sequence shown here is derived from an EMBL/GenBank/DDBJ whole genome shotgun (WGS) entry which is preliminary data.</text>
</comment>
<reference evidence="6 7" key="1">
    <citation type="submission" date="2024-07" db="EMBL/GenBank/DDBJ databases">
        <title>Section-level genome sequencing and comparative genomics of Aspergillus sections Usti and Cavernicolus.</title>
        <authorList>
            <consortium name="Lawrence Berkeley National Laboratory"/>
            <person name="Nybo J.L."/>
            <person name="Vesth T.C."/>
            <person name="Theobald S."/>
            <person name="Frisvad J.C."/>
            <person name="Larsen T.O."/>
            <person name="Kjaerboelling I."/>
            <person name="Rothschild-Mancinelli K."/>
            <person name="Lyhne E.K."/>
            <person name="Kogle M.E."/>
            <person name="Barry K."/>
            <person name="Clum A."/>
            <person name="Na H."/>
            <person name="Ledsgaard L."/>
            <person name="Lin J."/>
            <person name="Lipzen A."/>
            <person name="Kuo A."/>
            <person name="Riley R."/>
            <person name="Mondo S."/>
            <person name="Labutti K."/>
            <person name="Haridas S."/>
            <person name="Pangalinan J."/>
            <person name="Salamov A.A."/>
            <person name="Simmons B.A."/>
            <person name="Magnuson J.K."/>
            <person name="Chen J."/>
            <person name="Drula E."/>
            <person name="Henrissat B."/>
            <person name="Wiebenga A."/>
            <person name="Lubbers R.J."/>
            <person name="Gomes A.C."/>
            <person name="Makela M.R."/>
            <person name="Stajich J."/>
            <person name="Grigoriev I.V."/>
            <person name="Mortensen U.H."/>
            <person name="De Vries R.P."/>
            <person name="Baker S.E."/>
            <person name="Andersen M.R."/>
        </authorList>
    </citation>
    <scope>NUCLEOTIDE SEQUENCE [LARGE SCALE GENOMIC DNA]</scope>
    <source>
        <strain evidence="6 7">CBS 123904</strain>
    </source>
</reference>
<accession>A0ABR4KGX0</accession>
<evidence type="ECO:0008006" key="8">
    <source>
        <dbReference type="Google" id="ProtNLM"/>
    </source>
</evidence>
<evidence type="ECO:0000313" key="6">
    <source>
        <dbReference type="EMBL" id="KAL2851526.1"/>
    </source>
</evidence>
<dbReference type="EMBL" id="JBFXLU010000030">
    <property type="protein sequence ID" value="KAL2851526.1"/>
    <property type="molecule type" value="Genomic_DNA"/>
</dbReference>
<proteinExistence type="predicted"/>
<gene>
    <name evidence="6" type="ORF">BJY01DRAFT_232942</name>
</gene>
<evidence type="ECO:0000256" key="4">
    <source>
        <dbReference type="ARBA" id="ARBA00023163"/>
    </source>
</evidence>
<feature type="region of interest" description="Disordered" evidence="5">
    <location>
        <begin position="486"/>
        <end position="521"/>
    </location>
</feature>
<evidence type="ECO:0000256" key="2">
    <source>
        <dbReference type="ARBA" id="ARBA00023015"/>
    </source>
</evidence>